<evidence type="ECO:0000313" key="2">
    <source>
        <dbReference type="EMBL" id="TGO20684.1"/>
    </source>
</evidence>
<dbReference type="Proteomes" id="UP000297910">
    <property type="component" value="Unassembled WGS sequence"/>
</dbReference>
<sequence>MPLCAQCNTIDLTDLHADILFGSYNSLLEKSSQIVDPTATTSSSHCEGCLYFVTILHHSSRYADSREELKNKFIFLYMQCLDVRDVERQDRKRWGRMDMRFDVCAGDDYEGELGGGRFGSEEEKKLPVDRVKNVPVSLDGENGLDEVKKWMMDCVMNHKICRAVQRVESLPERLIRISSDVGVAPMLVETSGLASIDYLALSARSFMGTPNTGKGPTPENPSILETTGKSLDTSSLPKAFTDAFTITRRLGFEYIYIAALCHVSDDPLDLISIFAQATLLLSADNVQSPTERLIESRAISNSPPLGINKDRYLRLSCLRNHADLDSSPLSTSGWAFIERILAPRILHFTKRQLIWECTDGWKFEASNVEDKQYGSGMIRGTYQKNLTQPHIKEYLSREARKTSKPSTQENNNTQTSNLDAYAQRLEVWYQIIDAISSTTFPSQLDKSKALSLITKIIDNNTFGINLSGIFTKNIAYGLAWGRVNTLLTPNRDAHAPSWSWEGVHGSISHMYTSYPPSILHIRSAYPSWIDKYTLELLSHTASSLPASNPFPNGSSLDLEFKASLTSILHLCEYYQPEVPKYTINLVLDQSPIFDCTCCGPRSDAVQETGIQEFEKRKDHYFAMYLSGDLDVEAGDGEPWKVSRVADMLVLRMVDGREEMGGDKDEGEGVAGQRGKVSEDGGMAMYERVGLLRLSFTSYEKNSVDEASIQEKFDGVGWDRKTIRLV</sequence>
<protein>
    <recommendedName>
        <fullName evidence="4">Heterokaryon incompatibility domain-containing protein</fullName>
    </recommendedName>
</protein>
<dbReference type="AlphaFoldDB" id="A0A4Z1F7B9"/>
<evidence type="ECO:0000313" key="3">
    <source>
        <dbReference type="Proteomes" id="UP000297910"/>
    </source>
</evidence>
<dbReference type="EMBL" id="PQXI01000273">
    <property type="protein sequence ID" value="TGO20684.1"/>
    <property type="molecule type" value="Genomic_DNA"/>
</dbReference>
<gene>
    <name evidence="2" type="ORF">BPAE_0274g00040</name>
</gene>
<feature type="compositionally biased region" description="Low complexity" evidence="1">
    <location>
        <begin position="406"/>
        <end position="416"/>
    </location>
</feature>
<name>A0A4Z1F7B9_9HELO</name>
<organism evidence="2 3">
    <name type="scientific">Botrytis paeoniae</name>
    <dbReference type="NCBI Taxonomy" id="278948"/>
    <lineage>
        <taxon>Eukaryota</taxon>
        <taxon>Fungi</taxon>
        <taxon>Dikarya</taxon>
        <taxon>Ascomycota</taxon>
        <taxon>Pezizomycotina</taxon>
        <taxon>Leotiomycetes</taxon>
        <taxon>Helotiales</taxon>
        <taxon>Sclerotiniaceae</taxon>
        <taxon>Botrytis</taxon>
    </lineage>
</organism>
<dbReference type="PANTHER" id="PTHR33112:SF16">
    <property type="entry name" value="HETEROKARYON INCOMPATIBILITY DOMAIN-CONTAINING PROTEIN"/>
    <property type="match status" value="1"/>
</dbReference>
<reference evidence="2 3" key="1">
    <citation type="submission" date="2017-12" db="EMBL/GenBank/DDBJ databases">
        <title>Comparative genomics of Botrytis spp.</title>
        <authorList>
            <person name="Valero-Jimenez C.A."/>
            <person name="Tapia P."/>
            <person name="Veloso J."/>
            <person name="Silva-Moreno E."/>
            <person name="Staats M."/>
            <person name="Valdes J.H."/>
            <person name="Van Kan J.A.L."/>
        </authorList>
    </citation>
    <scope>NUCLEOTIDE SEQUENCE [LARGE SCALE GENOMIC DNA]</scope>
    <source>
        <strain evidence="2 3">Bp0003</strain>
    </source>
</reference>
<evidence type="ECO:0008006" key="4">
    <source>
        <dbReference type="Google" id="ProtNLM"/>
    </source>
</evidence>
<evidence type="ECO:0000256" key="1">
    <source>
        <dbReference type="SAM" id="MobiDB-lite"/>
    </source>
</evidence>
<dbReference type="PANTHER" id="PTHR33112">
    <property type="entry name" value="DOMAIN PROTEIN, PUTATIVE-RELATED"/>
    <property type="match status" value="1"/>
</dbReference>
<accession>A0A4Z1F7B9</accession>
<comment type="caution">
    <text evidence="2">The sequence shown here is derived from an EMBL/GenBank/DDBJ whole genome shotgun (WGS) entry which is preliminary data.</text>
</comment>
<keyword evidence="3" id="KW-1185">Reference proteome</keyword>
<feature type="region of interest" description="Disordered" evidence="1">
    <location>
        <begin position="397"/>
        <end position="416"/>
    </location>
</feature>
<proteinExistence type="predicted"/>